<dbReference type="Gene3D" id="3.40.50.2300">
    <property type="match status" value="1"/>
</dbReference>
<accession>A0A1I0LCD8</accession>
<name>A0A1I0LCD8_9BACT</name>
<dbReference type="NCBIfam" id="TIGR00229">
    <property type="entry name" value="sensory_box"/>
    <property type="match status" value="1"/>
</dbReference>
<evidence type="ECO:0000259" key="13">
    <source>
        <dbReference type="PROSITE" id="PS50112"/>
    </source>
</evidence>
<dbReference type="GO" id="GO:0000155">
    <property type="term" value="F:phosphorelay sensor kinase activity"/>
    <property type="evidence" value="ECO:0007669"/>
    <property type="project" value="InterPro"/>
</dbReference>
<dbReference type="InterPro" id="IPR001789">
    <property type="entry name" value="Sig_transdc_resp-reg_receiver"/>
</dbReference>
<feature type="domain" description="PAS" evidence="13">
    <location>
        <begin position="300"/>
        <end position="356"/>
    </location>
</feature>
<dbReference type="InterPro" id="IPR003594">
    <property type="entry name" value="HATPase_dom"/>
</dbReference>
<feature type="transmembrane region" description="Helical" evidence="10">
    <location>
        <begin position="255"/>
        <end position="272"/>
    </location>
</feature>
<dbReference type="Gene3D" id="1.10.287.130">
    <property type="match status" value="1"/>
</dbReference>
<feature type="transmembrane region" description="Helical" evidence="10">
    <location>
        <begin position="6"/>
        <end position="22"/>
    </location>
</feature>
<evidence type="ECO:0000259" key="14">
    <source>
        <dbReference type="PROSITE" id="PS50113"/>
    </source>
</evidence>
<dbReference type="Proteomes" id="UP000199181">
    <property type="component" value="Unassembled WGS sequence"/>
</dbReference>
<dbReference type="AlphaFoldDB" id="A0A1I0LCD8"/>
<dbReference type="EMBL" id="FOIJ01000024">
    <property type="protein sequence ID" value="SEU37501.1"/>
    <property type="molecule type" value="Genomic_DNA"/>
</dbReference>
<dbReference type="PANTHER" id="PTHR43065">
    <property type="entry name" value="SENSOR HISTIDINE KINASE"/>
    <property type="match status" value="1"/>
</dbReference>
<evidence type="ECO:0000313" key="16">
    <source>
        <dbReference type="Proteomes" id="UP000199181"/>
    </source>
</evidence>
<dbReference type="SMART" id="SM00448">
    <property type="entry name" value="REC"/>
    <property type="match status" value="1"/>
</dbReference>
<dbReference type="SMART" id="SM00387">
    <property type="entry name" value="HATPase_c"/>
    <property type="match status" value="1"/>
</dbReference>
<dbReference type="SMART" id="SM00086">
    <property type="entry name" value="PAC"/>
    <property type="match status" value="1"/>
</dbReference>
<evidence type="ECO:0000256" key="1">
    <source>
        <dbReference type="ARBA" id="ARBA00000085"/>
    </source>
</evidence>
<evidence type="ECO:0000256" key="2">
    <source>
        <dbReference type="ARBA" id="ARBA00004651"/>
    </source>
</evidence>
<evidence type="ECO:0000259" key="11">
    <source>
        <dbReference type="PROSITE" id="PS50109"/>
    </source>
</evidence>
<dbReference type="Gene3D" id="3.30.450.20">
    <property type="entry name" value="PAS domain"/>
    <property type="match status" value="1"/>
</dbReference>
<dbReference type="InterPro" id="IPR003661">
    <property type="entry name" value="HisK_dim/P_dom"/>
</dbReference>
<feature type="transmembrane region" description="Helical" evidence="10">
    <location>
        <begin position="218"/>
        <end position="235"/>
    </location>
</feature>
<dbReference type="InterPro" id="IPR035965">
    <property type="entry name" value="PAS-like_dom_sf"/>
</dbReference>
<evidence type="ECO:0000256" key="8">
    <source>
        <dbReference type="ARBA" id="ARBA00023136"/>
    </source>
</evidence>
<evidence type="ECO:0000256" key="10">
    <source>
        <dbReference type="SAM" id="Phobius"/>
    </source>
</evidence>
<dbReference type="Pfam" id="PF08448">
    <property type="entry name" value="PAS_4"/>
    <property type="match status" value="1"/>
</dbReference>
<dbReference type="InterPro" id="IPR036890">
    <property type="entry name" value="HATPase_C_sf"/>
</dbReference>
<feature type="transmembrane region" description="Helical" evidence="10">
    <location>
        <begin position="34"/>
        <end position="58"/>
    </location>
</feature>
<dbReference type="InterPro" id="IPR001610">
    <property type="entry name" value="PAC"/>
</dbReference>
<dbReference type="InterPro" id="IPR005467">
    <property type="entry name" value="His_kinase_dom"/>
</dbReference>
<dbReference type="PROSITE" id="PS50110">
    <property type="entry name" value="RESPONSE_REGULATORY"/>
    <property type="match status" value="1"/>
</dbReference>
<dbReference type="Pfam" id="PF05231">
    <property type="entry name" value="MASE1"/>
    <property type="match status" value="1"/>
</dbReference>
<dbReference type="InterPro" id="IPR007895">
    <property type="entry name" value="MASE1"/>
</dbReference>
<dbReference type="SUPFAM" id="SSF55785">
    <property type="entry name" value="PYP-like sensor domain (PAS domain)"/>
    <property type="match status" value="1"/>
</dbReference>
<dbReference type="InterPro" id="IPR036097">
    <property type="entry name" value="HisK_dim/P_sf"/>
</dbReference>
<feature type="domain" description="PAC" evidence="14">
    <location>
        <begin position="355"/>
        <end position="407"/>
    </location>
</feature>
<dbReference type="InterPro" id="IPR000014">
    <property type="entry name" value="PAS"/>
</dbReference>
<dbReference type="InterPro" id="IPR000700">
    <property type="entry name" value="PAS-assoc_C"/>
</dbReference>
<evidence type="ECO:0000259" key="12">
    <source>
        <dbReference type="PROSITE" id="PS50110"/>
    </source>
</evidence>
<keyword evidence="5 9" id="KW-0597">Phosphoprotein</keyword>
<feature type="domain" description="Histidine kinase" evidence="11">
    <location>
        <begin position="420"/>
        <end position="636"/>
    </location>
</feature>
<dbReference type="InterPro" id="IPR011006">
    <property type="entry name" value="CheY-like_superfamily"/>
</dbReference>
<evidence type="ECO:0000256" key="5">
    <source>
        <dbReference type="ARBA" id="ARBA00022553"/>
    </source>
</evidence>
<dbReference type="InterPro" id="IPR004358">
    <property type="entry name" value="Sig_transdc_His_kin-like_C"/>
</dbReference>
<reference evidence="16" key="1">
    <citation type="submission" date="2016-10" db="EMBL/GenBank/DDBJ databases">
        <authorList>
            <person name="Varghese N."/>
            <person name="Submissions S."/>
        </authorList>
    </citation>
    <scope>NUCLEOTIDE SEQUENCE [LARGE SCALE GENOMIC DNA]</scope>
    <source>
        <strain evidence="16">DSM 16858</strain>
    </source>
</reference>
<dbReference type="PROSITE" id="PS50113">
    <property type="entry name" value="PAC"/>
    <property type="match status" value="1"/>
</dbReference>
<dbReference type="PRINTS" id="PR00344">
    <property type="entry name" value="BCTRLSENSOR"/>
</dbReference>
<dbReference type="EC" id="2.7.13.3" evidence="3"/>
<evidence type="ECO:0000256" key="3">
    <source>
        <dbReference type="ARBA" id="ARBA00012438"/>
    </source>
</evidence>
<keyword evidence="4" id="KW-1003">Cell membrane</keyword>
<dbReference type="CDD" id="cd00130">
    <property type="entry name" value="PAS"/>
    <property type="match status" value="1"/>
</dbReference>
<dbReference type="SUPFAM" id="SSF55874">
    <property type="entry name" value="ATPase domain of HSP90 chaperone/DNA topoisomerase II/histidine kinase"/>
    <property type="match status" value="1"/>
</dbReference>
<comment type="catalytic activity">
    <reaction evidence="1">
        <text>ATP + protein L-histidine = ADP + protein N-phospho-L-histidine.</text>
        <dbReference type="EC" id="2.7.13.3"/>
    </reaction>
</comment>
<gene>
    <name evidence="15" type="ORF">SAMN05443639_12429</name>
</gene>
<dbReference type="Gene3D" id="3.30.565.10">
    <property type="entry name" value="Histidine kinase-like ATPase, C-terminal domain"/>
    <property type="match status" value="1"/>
</dbReference>
<dbReference type="PROSITE" id="PS50109">
    <property type="entry name" value="HIS_KIN"/>
    <property type="match status" value="1"/>
</dbReference>
<dbReference type="Pfam" id="PF00072">
    <property type="entry name" value="Response_reg"/>
    <property type="match status" value="1"/>
</dbReference>
<feature type="domain" description="Response regulatory" evidence="12">
    <location>
        <begin position="664"/>
        <end position="780"/>
    </location>
</feature>
<feature type="transmembrane region" description="Helical" evidence="10">
    <location>
        <begin position="141"/>
        <end position="160"/>
    </location>
</feature>
<keyword evidence="8 10" id="KW-0472">Membrane</keyword>
<dbReference type="GO" id="GO:0005886">
    <property type="term" value="C:plasma membrane"/>
    <property type="evidence" value="ECO:0007669"/>
    <property type="project" value="UniProtKB-SubCell"/>
</dbReference>
<dbReference type="SMART" id="SM00388">
    <property type="entry name" value="HisKA"/>
    <property type="match status" value="1"/>
</dbReference>
<dbReference type="PROSITE" id="PS50112">
    <property type="entry name" value="PAS"/>
    <property type="match status" value="1"/>
</dbReference>
<keyword evidence="7 10" id="KW-1133">Transmembrane helix</keyword>
<organism evidence="15 16">
    <name type="scientific">Stigmatella erecta</name>
    <dbReference type="NCBI Taxonomy" id="83460"/>
    <lineage>
        <taxon>Bacteria</taxon>
        <taxon>Pseudomonadati</taxon>
        <taxon>Myxococcota</taxon>
        <taxon>Myxococcia</taxon>
        <taxon>Myxococcales</taxon>
        <taxon>Cystobacterineae</taxon>
        <taxon>Archangiaceae</taxon>
        <taxon>Stigmatella</taxon>
    </lineage>
</organism>
<keyword evidence="16" id="KW-1185">Reference proteome</keyword>
<proteinExistence type="predicted"/>
<feature type="transmembrane region" description="Helical" evidence="10">
    <location>
        <begin position="98"/>
        <end position="121"/>
    </location>
</feature>
<dbReference type="SUPFAM" id="SSF47384">
    <property type="entry name" value="Homodimeric domain of signal transducing histidine kinase"/>
    <property type="match status" value="1"/>
</dbReference>
<dbReference type="PANTHER" id="PTHR43065:SF50">
    <property type="entry name" value="HISTIDINE KINASE"/>
    <property type="match status" value="1"/>
</dbReference>
<dbReference type="InterPro" id="IPR013656">
    <property type="entry name" value="PAS_4"/>
</dbReference>
<dbReference type="SUPFAM" id="SSF52172">
    <property type="entry name" value="CheY-like"/>
    <property type="match status" value="1"/>
</dbReference>
<dbReference type="Pfam" id="PF02518">
    <property type="entry name" value="HATPase_c"/>
    <property type="match status" value="1"/>
</dbReference>
<evidence type="ECO:0000256" key="7">
    <source>
        <dbReference type="ARBA" id="ARBA00022989"/>
    </source>
</evidence>
<keyword evidence="6 10" id="KW-0812">Transmembrane</keyword>
<comment type="subcellular location">
    <subcellularLocation>
        <location evidence="2">Cell membrane</location>
        <topology evidence="2">Multi-pass membrane protein</topology>
    </subcellularLocation>
</comment>
<sequence length="789" mass="84313">MLGLAGLYLAAGYVSVPFAIFPDAVSPVWPASGVALAALLWLGGAYWPGVFLGTLAFTLLRGSPWPACLGMSVSSTLEAVLALWALRRLGFSPLLERVRDVVSLILVAVGCPLVSALVGVFSLSLSGALAQTSFGAAATVWWAGDALGLLVVVPAALLVWQRRPLAHRAEALGLGVSVLVLGWEVFHGGVLDARITRAEPSLFVPVCIWAALRFGPRGTALTTLFITVMSIWGTVTGNGPFAEGTEGGHLLVNQLFITVHSVAGLLLAAVSAERRNALARLELLDAALRDVGEGVTISQVTPEGPRIVYANATYHALVGAPPEEVRGASPSKHVGEMAPGARQRMEEALSRALPFRGEVPLARGDGQRRYSELQLSPVRDAAGVPTHLVSMHRDVTATHEMRARLLAAERIAAVGTLAAGVGHEINNPLAYLTMNLDAAARELGRGTAVSRAVYGHMRNAQEGAERIRLLVQDLRTFSREGSEEHQRVDLLAVAAPALRMTRHVLGSRARLVEEYGTVPRVMGSEARLGQVLLNLLVNAMQAIPDGSAERHEVRVRTGRALDGRALVEVSDTGRGIHPQVLPHIFEPFFTTKSSEEGTGLGLSICHQIIRAHGGELLVRSEPGRGSVFTVLLPAAPSEGEVNTLPQRMSQVVEAQERAPARRGRVLIIDDEPRLAQSMRLLLEPSHDVVTTTRGSEALEWVSAGQRFDVVVCDLQMPGTTGMDIHAWLTLREPALAERLVFISGGACTAAAREFLRTVRNQVLEKPVRPDVLLATIDAAMEPGVLRTGS</sequence>
<evidence type="ECO:0000256" key="9">
    <source>
        <dbReference type="PROSITE-ProRule" id="PRU00169"/>
    </source>
</evidence>
<protein>
    <recommendedName>
        <fullName evidence="3">histidine kinase</fullName>
        <ecNumber evidence="3">2.7.13.3</ecNumber>
    </recommendedName>
</protein>
<dbReference type="CDD" id="cd00082">
    <property type="entry name" value="HisKA"/>
    <property type="match status" value="1"/>
</dbReference>
<feature type="modified residue" description="4-aspartylphosphate" evidence="9">
    <location>
        <position position="713"/>
    </location>
</feature>
<evidence type="ECO:0000313" key="15">
    <source>
        <dbReference type="EMBL" id="SEU37501.1"/>
    </source>
</evidence>
<evidence type="ECO:0000256" key="4">
    <source>
        <dbReference type="ARBA" id="ARBA00022475"/>
    </source>
</evidence>
<evidence type="ECO:0000256" key="6">
    <source>
        <dbReference type="ARBA" id="ARBA00022692"/>
    </source>
</evidence>